<name>A0ACC1IK54_9FUNG</name>
<gene>
    <name evidence="1" type="primary">MSU1</name>
    <name evidence="1" type="ORF">LPJ66_003323</name>
</gene>
<proteinExistence type="predicted"/>
<keyword evidence="1" id="KW-0540">Nuclease</keyword>
<evidence type="ECO:0000313" key="2">
    <source>
        <dbReference type="Proteomes" id="UP001150581"/>
    </source>
</evidence>
<dbReference type="Proteomes" id="UP001150581">
    <property type="component" value="Unassembled WGS sequence"/>
</dbReference>
<keyword evidence="1" id="KW-0378">Hydrolase</keyword>
<sequence>MQSSLCSRALQPSLSILRPVSLRSTLSFRRYLSSNTGDRRDRGQYPELDDILGSPATTFDQLINQLETLIKHPNPPRNYADALAKDELRRMDYRDLTPEKVKGEVEPERKMLLRQRPRMLRNSQRTIEQNAEVASIHDENDVAGSATGNASGPFEVSPLPEQMAANLGITAEQQERRRIWMTKIKGYKDFRQNLVSMDTLLRSMDSKRAPDDIAEASDLAESAYLDPEHVRDIHAGGNAFLDENAEFEELIRKSWKAYDEDIADMESAKTDGTGNVTGQLSGSRSAGKGPRSSPPGTRSFHTSRLARKDDDAAATGNTADGCSKKPIHHSSKHLQSKERMSPLKQLTDGFDLDTGKMKSYKKRISRSRSVAETASDLPKSMISRINLPSVDQVRKHVREGMGDLDEVHIPISASVRTGDVIEIRYNMITSQNSPFSVPVYLGGVIQKVTGRFHFNVIQSDGVLTGARETRVGFVSKGLLFDKKLLKSSGAKPRDIERILEYGREMDAYEAEHGKDIMTSAEESEKLRELQRLAFQAAANQRNSASGANTAALSNGIPQDDIALIPAAPLSSSASGISASEKPLDGEEGEEEPVTHVMLRVFPRITRMLRQKAEQLMRSRYRELEEYWGIATARGKQRVTVDALAELIFGDSGNKPIGEVERLATYMHLISNPLQYIPDGEFLFVTNMFFLRHPLAVEKFQKTQELMRENLPEFQQFIRKARQLVAYSNAHAPTSPIRSSIDPDYEAYKETMKCRLTDWESNIKVLQRPPPTEPMLTSEEVQEMKFDKTDFLFIDAMRQYVFEQTSGYKNFISPFESLAPPILKKMRFYPGCGANTVTSFLVDIGVWPHWFNPFNHSREHPYAMLGVDKSYYERRIVSNMLLNRHLDTVRAERENASDEVKLAAQEQLASIKVNKSLAPPVRDSILTRKQGDNGSGVSILGQAEFYSRDICEDIRHDFGNLPVYTIDHASTRDVDDGVSIETVRTASGEEQKWIHIHIADPTAVLHPGHIASHAAHRQATSMYFVEQTNHMLSLPTAEELFSLSKHCDGEPVRTMSFSALIGANGDIIDYKVRPGIVNNIKATPYESLAPHLSFGWQGSSVNSLAKLQSAVRHSTIIHPFVPSGEELRMYGDTDISVSEEDIAQLRDIQAIARRHTEFRNRNGAFSRLSNNYDISVGDATLNPPTYNISNPKFVQKLSRQPELDCLKFPKITTRVEGMTDDPARTMVSELMIIAGRLGARYASEHGPSAGNTGANANGVLTSGRGIPFFYRVQDPPNFDALSGVTAGMPLAFDDLSPEQANSAKEVFNAVLRRASANNGIIDSKTYDEVRHMMNASVLSITPGHHTIMGIKDEFGYTRVTSPIRRIEDMIGHWQLKAQMLAEHGDGRDKSPWYWNRDEMVIIGSPIFRRTFSADKVISQNVAYWSYTLMQRMESDARHGRLQLPPAGFYDPNSPLYYDLPWAYYNPQKPGPLVWTATVDNRDETRQFISLVIGVLEARAALIPRPIDRMQLPFAGTKVRVQLVSINPVDGMLLVKLAPEEYQPPETPKFWRHPKAFTHYVDQFYTMATPPAIMPKDIKL</sequence>
<keyword evidence="1" id="KW-0269">Exonuclease</keyword>
<comment type="caution">
    <text evidence="1">The sequence shown here is derived from an EMBL/GenBank/DDBJ whole genome shotgun (WGS) entry which is preliminary data.</text>
</comment>
<evidence type="ECO:0000313" key="1">
    <source>
        <dbReference type="EMBL" id="KAJ1897513.1"/>
    </source>
</evidence>
<keyword evidence="2" id="KW-1185">Reference proteome</keyword>
<dbReference type="EC" id="3.1.13.1" evidence="1"/>
<dbReference type="EMBL" id="JANBPG010000327">
    <property type="protein sequence ID" value="KAJ1897513.1"/>
    <property type="molecule type" value="Genomic_DNA"/>
</dbReference>
<reference evidence="1" key="1">
    <citation type="submission" date="2022-07" db="EMBL/GenBank/DDBJ databases">
        <title>Phylogenomic reconstructions and comparative analyses of Kickxellomycotina fungi.</title>
        <authorList>
            <person name="Reynolds N.K."/>
            <person name="Stajich J.E."/>
            <person name="Barry K."/>
            <person name="Grigoriev I.V."/>
            <person name="Crous P."/>
            <person name="Smith M.E."/>
        </authorList>
    </citation>
    <scope>NUCLEOTIDE SEQUENCE</scope>
    <source>
        <strain evidence="1">Benny 63K</strain>
    </source>
</reference>
<organism evidence="1 2">
    <name type="scientific">Kickxella alabastrina</name>
    <dbReference type="NCBI Taxonomy" id="61397"/>
    <lineage>
        <taxon>Eukaryota</taxon>
        <taxon>Fungi</taxon>
        <taxon>Fungi incertae sedis</taxon>
        <taxon>Zoopagomycota</taxon>
        <taxon>Kickxellomycotina</taxon>
        <taxon>Kickxellomycetes</taxon>
        <taxon>Kickxellales</taxon>
        <taxon>Kickxellaceae</taxon>
        <taxon>Kickxella</taxon>
    </lineage>
</organism>
<accession>A0ACC1IK54</accession>
<protein>
    <submittedName>
        <fullName evidence="1">3'-5' RNA exonuclease complex component</fullName>
        <ecNumber evidence="1">3.1.13.1</ecNumber>
    </submittedName>
</protein>